<evidence type="ECO:0000313" key="5">
    <source>
        <dbReference type="Proteomes" id="UP000077143"/>
    </source>
</evidence>
<dbReference type="InterPro" id="IPR024516">
    <property type="entry name" value="Mce_C"/>
</dbReference>
<dbReference type="Pfam" id="PF02470">
    <property type="entry name" value="MlaD"/>
    <property type="match status" value="1"/>
</dbReference>
<dbReference type="NCBIfam" id="TIGR00996">
    <property type="entry name" value="Mtu_fam_mce"/>
    <property type="match status" value="1"/>
</dbReference>
<keyword evidence="5" id="KW-1185">Reference proteome</keyword>
<feature type="compositionally biased region" description="Pro residues" evidence="1">
    <location>
        <begin position="433"/>
        <end position="444"/>
    </location>
</feature>
<organism evidence="4 5">
    <name type="scientific">Mycobacterium adipatum</name>
    <dbReference type="NCBI Taxonomy" id="1682113"/>
    <lineage>
        <taxon>Bacteria</taxon>
        <taxon>Bacillati</taxon>
        <taxon>Actinomycetota</taxon>
        <taxon>Actinomycetes</taxon>
        <taxon>Mycobacteriales</taxon>
        <taxon>Mycobacteriaceae</taxon>
        <taxon>Mycobacterium</taxon>
    </lineage>
</organism>
<accession>A0A172UL24</accession>
<dbReference type="EMBL" id="CP015596">
    <property type="protein sequence ID" value="ANE79857.1"/>
    <property type="molecule type" value="Genomic_DNA"/>
</dbReference>
<evidence type="ECO:0000256" key="1">
    <source>
        <dbReference type="SAM" id="MobiDB-lite"/>
    </source>
</evidence>
<name>A0A172UL24_9MYCO</name>
<dbReference type="PANTHER" id="PTHR33371:SF4">
    <property type="entry name" value="INTERMEMBRANE PHOSPHOLIPID TRANSPORT SYSTEM BINDING PROTEIN MLAD"/>
    <property type="match status" value="1"/>
</dbReference>
<feature type="domain" description="Mce/MlaD" evidence="2">
    <location>
        <begin position="32"/>
        <end position="106"/>
    </location>
</feature>
<dbReference type="AlphaFoldDB" id="A0A172UL24"/>
<feature type="compositionally biased region" description="Low complexity" evidence="1">
    <location>
        <begin position="445"/>
        <end position="459"/>
    </location>
</feature>
<reference evidence="4 5" key="1">
    <citation type="submission" date="2016-05" db="EMBL/GenBank/DDBJ databases">
        <title>Complete genome sequence of a phthalic acid esters degrading Mycobacterium sp. YC-RL4.</title>
        <authorList>
            <person name="Ren L."/>
            <person name="Fan S."/>
            <person name="Ruth N."/>
            <person name="Jia Y."/>
            <person name="Wang J."/>
            <person name="Qiao C."/>
        </authorList>
    </citation>
    <scope>NUCLEOTIDE SEQUENCE [LARGE SCALE GENOMIC DNA]</scope>
    <source>
        <strain evidence="4 5">YC-RL4</strain>
    </source>
</reference>
<evidence type="ECO:0000259" key="2">
    <source>
        <dbReference type="Pfam" id="PF02470"/>
    </source>
</evidence>
<proteinExistence type="predicted"/>
<dbReference type="GO" id="GO:0005576">
    <property type="term" value="C:extracellular region"/>
    <property type="evidence" value="ECO:0007669"/>
    <property type="project" value="TreeGrafter"/>
</dbReference>
<dbReference type="InterPro" id="IPR005693">
    <property type="entry name" value="Mce"/>
</dbReference>
<feature type="compositionally biased region" description="Pro residues" evidence="1">
    <location>
        <begin position="460"/>
        <end position="484"/>
    </location>
</feature>
<gene>
    <name evidence="4" type="ORF">A7U43_11475</name>
</gene>
<dbReference type="KEGG" id="madi:A7U43_11475"/>
<dbReference type="RefSeq" id="WP_067994947.1">
    <property type="nucleotide sequence ID" value="NZ_CP015596.1"/>
</dbReference>
<dbReference type="PANTHER" id="PTHR33371">
    <property type="entry name" value="INTERMEMBRANE PHOSPHOLIPID TRANSPORT SYSTEM BINDING PROTEIN MLAD-RELATED"/>
    <property type="match status" value="1"/>
</dbReference>
<feature type="domain" description="Mammalian cell entry C-terminal" evidence="3">
    <location>
        <begin position="113"/>
        <end position="289"/>
    </location>
</feature>
<dbReference type="Proteomes" id="UP000077143">
    <property type="component" value="Chromosome"/>
</dbReference>
<dbReference type="InterPro" id="IPR003399">
    <property type="entry name" value="Mce/MlaD"/>
</dbReference>
<sequence>MNRRRTAILAVAAVALLVAGAGYLARELYFGPRTISALFTTATGIYPGDEVRVSGVVVGTIESIEPEGTQTRLTLKVDHGIEVPADAKAVIVAPNLVASRYVQLAPAYRSSGPTLPDDAVIPLERTAVPVEWDEVKAQLTRLATDLGPQSGVDGTSVSRFIDSAANALEGNGPKLRDTINELSGVARVLAEGSGDIVDIITNLQKFVTALKNSDQQVVAFQNRLATLTSVVNGSGDDIDAMVKELSVAITEVQRFVAGSRNQTSEQVQRLSNVTQNLVDNKINLENVLHIAPNAFLNGYNIYNPSTGSAVGQFVLNNFSDPVSFVCSAIGAIENTTAPETAKLCSQYLGPALRLVNFNHLPFPIAPYLMPSAEPQDIVYSEPGLMPGGVGGSPEAPDLPPTLSAYNGGPPPPPPFTGRPPETPPPGAQQMLPGAPPVSVLPPNVPSSLRDMLNPAGTLPGPAPDAPPPPAPETPLLPAEGMPPA</sequence>
<dbReference type="STRING" id="1682113.A7U43_11475"/>
<dbReference type="Pfam" id="PF11887">
    <property type="entry name" value="Mce4_CUP1"/>
    <property type="match status" value="1"/>
</dbReference>
<feature type="compositionally biased region" description="Pro residues" evidence="1">
    <location>
        <begin position="408"/>
        <end position="426"/>
    </location>
</feature>
<evidence type="ECO:0000313" key="4">
    <source>
        <dbReference type="EMBL" id="ANE79857.1"/>
    </source>
</evidence>
<dbReference type="OrthoDB" id="4516955at2"/>
<dbReference type="InterPro" id="IPR052336">
    <property type="entry name" value="MlaD_Phospholipid_Transporter"/>
</dbReference>
<feature type="region of interest" description="Disordered" evidence="1">
    <location>
        <begin position="379"/>
        <end position="484"/>
    </location>
</feature>
<evidence type="ECO:0000259" key="3">
    <source>
        <dbReference type="Pfam" id="PF11887"/>
    </source>
</evidence>
<protein>
    <submittedName>
        <fullName evidence="4">Mammalian cell entry protein</fullName>
    </submittedName>
</protein>